<feature type="region of interest" description="Disordered" evidence="1">
    <location>
        <begin position="150"/>
        <end position="209"/>
    </location>
</feature>
<name>A0ABD3IB62_9MARC</name>
<dbReference type="Proteomes" id="UP001633002">
    <property type="component" value="Unassembled WGS sequence"/>
</dbReference>
<accession>A0ABD3IB62</accession>
<evidence type="ECO:0000313" key="3">
    <source>
        <dbReference type="Proteomes" id="UP001633002"/>
    </source>
</evidence>
<evidence type="ECO:0000313" key="2">
    <source>
        <dbReference type="EMBL" id="KAL3700877.1"/>
    </source>
</evidence>
<comment type="caution">
    <text evidence="2">The sequence shown here is derived from an EMBL/GenBank/DDBJ whole genome shotgun (WGS) entry which is preliminary data.</text>
</comment>
<gene>
    <name evidence="2" type="ORF">R1sor_018899</name>
</gene>
<dbReference type="AlphaFoldDB" id="A0ABD3IB62"/>
<protein>
    <submittedName>
        <fullName evidence="2">Uncharacterized protein</fullName>
    </submittedName>
</protein>
<organism evidence="2 3">
    <name type="scientific">Riccia sorocarpa</name>
    <dbReference type="NCBI Taxonomy" id="122646"/>
    <lineage>
        <taxon>Eukaryota</taxon>
        <taxon>Viridiplantae</taxon>
        <taxon>Streptophyta</taxon>
        <taxon>Embryophyta</taxon>
        <taxon>Marchantiophyta</taxon>
        <taxon>Marchantiopsida</taxon>
        <taxon>Marchantiidae</taxon>
        <taxon>Marchantiales</taxon>
        <taxon>Ricciaceae</taxon>
        <taxon>Riccia</taxon>
    </lineage>
</organism>
<dbReference type="EMBL" id="JBJQOH010000001">
    <property type="protein sequence ID" value="KAL3700877.1"/>
    <property type="molecule type" value="Genomic_DNA"/>
</dbReference>
<sequence>MEVEYERAGADNPPNGVDWLPMTMVVRVLGMEALVGLDLRVWVETRLWRVTRVSSRTLEGTREAAASEGGTEKVQESDWADGITWPMLEAELDMMPMDQLDEGNSGSVKQDHETGSGWDVDVEEEQQKDVKDLSEFLSLRQRLGRAPKMKDRCGDLGDDGIGEVGANSRLKGKMGATPSPPPLGIRQKASKKKHSTRWMLTETGYQTGR</sequence>
<keyword evidence="3" id="KW-1185">Reference proteome</keyword>
<reference evidence="2 3" key="1">
    <citation type="submission" date="2024-09" db="EMBL/GenBank/DDBJ databases">
        <title>Chromosome-scale assembly of Riccia sorocarpa.</title>
        <authorList>
            <person name="Paukszto L."/>
        </authorList>
    </citation>
    <scope>NUCLEOTIDE SEQUENCE [LARGE SCALE GENOMIC DNA]</scope>
    <source>
        <strain evidence="2">LP-2024</strain>
        <tissue evidence="2">Aerial parts of the thallus</tissue>
    </source>
</reference>
<evidence type="ECO:0000256" key="1">
    <source>
        <dbReference type="SAM" id="MobiDB-lite"/>
    </source>
</evidence>
<proteinExistence type="predicted"/>